<gene>
    <name evidence="1" type="ordered locus">CLDAP_37640</name>
</gene>
<evidence type="ECO:0000313" key="2">
    <source>
        <dbReference type="Proteomes" id="UP000007880"/>
    </source>
</evidence>
<evidence type="ECO:0000313" key="1">
    <source>
        <dbReference type="EMBL" id="BAM01804.1"/>
    </source>
</evidence>
<reference evidence="1 2" key="1">
    <citation type="submission" date="2012-02" db="EMBL/GenBank/DDBJ databases">
        <title>Complete genome sequence of Caldilinea aerophila DSM 14535 (= NBRC 102666).</title>
        <authorList>
            <person name="Oguchi A."/>
            <person name="Hosoyama A."/>
            <person name="Sekine M."/>
            <person name="Fukai R."/>
            <person name="Kato Y."/>
            <person name="Nakamura S."/>
            <person name="Hanada S."/>
            <person name="Yamazaki S."/>
            <person name="Fujita N."/>
        </authorList>
    </citation>
    <scope>NUCLEOTIDE SEQUENCE [LARGE SCALE GENOMIC DNA]</scope>
    <source>
        <strain evidence="2">DSM 14535 / JCM 11387 / NBRC 104270 / STL-6-O1</strain>
    </source>
</reference>
<dbReference type="HOGENOM" id="CLU_064669_0_0_0"/>
<dbReference type="eggNOG" id="COG3677">
    <property type="taxonomic scope" value="Bacteria"/>
</dbReference>
<keyword evidence="2" id="KW-1185">Reference proteome</keyword>
<proteinExistence type="predicted"/>
<sequence>MELKFITEPRLDTSLMTCPACGEEKRIWIHSQKERRLRCGRCNRTFAETQGSPLFRLHYPQWLVVVVLSLLAHGCPVQAIVFAFGLDERTVSAWHERAGRHAQRVQEQVVCQGRIETTQIQADELCVKMQRGRVWIATAVCVFSRLFIWGEVDAQRNSGLVQRVVEQVWMALKRSGPLLWVTDGFGAWAKAVAKVFREPIRTGKRGRPPLQLWPQLAFVQVIKHKAGKQLVSVSHRLLHGSWEAACQCLVCSQTQLGRFNTAYVERLNASLRTWLPALARRSRTPARCQDRLRTALFWTACVYNFCQIHASLTGYSCHGRRHHQRRLVRPRAASLLLGQTQISTRYLVVLPQ</sequence>
<evidence type="ECO:0008006" key="3">
    <source>
        <dbReference type="Google" id="ProtNLM"/>
    </source>
</evidence>
<dbReference type="OrthoDB" id="145210at2"/>
<dbReference type="AlphaFoldDB" id="I0I966"/>
<accession>I0I966</accession>
<dbReference type="Proteomes" id="UP000007880">
    <property type="component" value="Chromosome"/>
</dbReference>
<protein>
    <recommendedName>
        <fullName evidence="3">IS1 family transposase</fullName>
    </recommendedName>
</protein>
<name>I0I966_CALAS</name>
<dbReference type="KEGG" id="cap:CLDAP_37640"/>
<dbReference type="EMBL" id="AP012337">
    <property type="protein sequence ID" value="BAM01804.1"/>
    <property type="molecule type" value="Genomic_DNA"/>
</dbReference>
<organism evidence="1 2">
    <name type="scientific">Caldilinea aerophila (strain DSM 14535 / JCM 11387 / NBRC 104270 / STL-6-O1)</name>
    <dbReference type="NCBI Taxonomy" id="926550"/>
    <lineage>
        <taxon>Bacteria</taxon>
        <taxon>Bacillati</taxon>
        <taxon>Chloroflexota</taxon>
        <taxon>Caldilineae</taxon>
        <taxon>Caldilineales</taxon>
        <taxon>Caldilineaceae</taxon>
        <taxon>Caldilinea</taxon>
    </lineage>
</organism>